<name>A0A1I0IEY6_9BACI</name>
<evidence type="ECO:0000313" key="1">
    <source>
        <dbReference type="EMBL" id="SET94567.1"/>
    </source>
</evidence>
<gene>
    <name evidence="1" type="ORF">SAMN05421676_1122</name>
</gene>
<evidence type="ECO:0000313" key="2">
    <source>
        <dbReference type="Proteomes" id="UP000199095"/>
    </source>
</evidence>
<sequence>MFKIKNVYLKEAAELLFNLTLKGKQSRHRTKLVNIMSDRLKEVEEQRVKLAKEYSYVDEKGNPKEENGRFQIEDHVGFQNEVEELFNEHLVVEGEDNRIMLQTVADALLKTDEEFSGQEAQVYDYLCQQFEDAK</sequence>
<organism evidence="1 2">
    <name type="scientific">Salinibacillus kushneri</name>
    <dbReference type="NCBI Taxonomy" id="237682"/>
    <lineage>
        <taxon>Bacteria</taxon>
        <taxon>Bacillati</taxon>
        <taxon>Bacillota</taxon>
        <taxon>Bacilli</taxon>
        <taxon>Bacillales</taxon>
        <taxon>Bacillaceae</taxon>
        <taxon>Salinibacillus</taxon>
    </lineage>
</organism>
<dbReference type="AlphaFoldDB" id="A0A1I0IEY6"/>
<keyword evidence="2" id="KW-1185">Reference proteome</keyword>
<dbReference type="RefSeq" id="WP_093136958.1">
    <property type="nucleotide sequence ID" value="NZ_FOHJ01000012.1"/>
</dbReference>
<dbReference type="EMBL" id="FOHJ01000012">
    <property type="protein sequence ID" value="SET94567.1"/>
    <property type="molecule type" value="Genomic_DNA"/>
</dbReference>
<dbReference type="OrthoDB" id="2194466at2"/>
<dbReference type="STRING" id="237682.SAMN05421676_1122"/>
<accession>A0A1I0IEY6</accession>
<dbReference type="Proteomes" id="UP000199095">
    <property type="component" value="Unassembled WGS sequence"/>
</dbReference>
<protein>
    <recommendedName>
        <fullName evidence="3">DUF1617 family protein</fullName>
    </recommendedName>
</protein>
<evidence type="ECO:0008006" key="3">
    <source>
        <dbReference type="Google" id="ProtNLM"/>
    </source>
</evidence>
<proteinExistence type="predicted"/>
<reference evidence="2" key="1">
    <citation type="submission" date="2016-10" db="EMBL/GenBank/DDBJ databases">
        <authorList>
            <person name="Varghese N."/>
            <person name="Submissions S."/>
        </authorList>
    </citation>
    <scope>NUCLEOTIDE SEQUENCE [LARGE SCALE GENOMIC DNA]</scope>
    <source>
        <strain evidence="2">CGMCC 1.3566</strain>
    </source>
</reference>